<feature type="domain" description="PASTA" evidence="9">
    <location>
        <begin position="491"/>
        <end position="556"/>
    </location>
</feature>
<feature type="transmembrane region" description="Helical" evidence="7">
    <location>
        <begin position="336"/>
        <end position="357"/>
    </location>
</feature>
<dbReference type="PROSITE" id="PS50011">
    <property type="entry name" value="PROTEIN_KINASE_DOM"/>
    <property type="match status" value="1"/>
</dbReference>
<dbReference type="Pfam" id="PF00069">
    <property type="entry name" value="Pkinase"/>
    <property type="match status" value="1"/>
</dbReference>
<evidence type="ECO:0000256" key="2">
    <source>
        <dbReference type="ARBA" id="ARBA00022679"/>
    </source>
</evidence>
<dbReference type="SUPFAM" id="SSF56112">
    <property type="entry name" value="Protein kinase-like (PK-like)"/>
    <property type="match status" value="1"/>
</dbReference>
<dbReference type="InterPro" id="IPR011009">
    <property type="entry name" value="Kinase-like_dom_sf"/>
</dbReference>
<keyword evidence="4" id="KW-0418">Kinase</keyword>
<dbReference type="InterPro" id="IPR017441">
    <property type="entry name" value="Protein_kinase_ATP_BS"/>
</dbReference>
<dbReference type="FunFam" id="1.10.510.10:FF:000021">
    <property type="entry name" value="Serine/threonine protein kinase"/>
    <property type="match status" value="1"/>
</dbReference>
<dbReference type="InterPro" id="IPR005543">
    <property type="entry name" value="PASTA_dom"/>
</dbReference>
<evidence type="ECO:0000256" key="7">
    <source>
        <dbReference type="SAM" id="Phobius"/>
    </source>
</evidence>
<dbReference type="SMART" id="SM00740">
    <property type="entry name" value="PASTA"/>
    <property type="match status" value="4"/>
</dbReference>
<evidence type="ECO:0000259" key="8">
    <source>
        <dbReference type="PROSITE" id="PS50011"/>
    </source>
</evidence>
<dbReference type="InterPro" id="IPR008271">
    <property type="entry name" value="Ser/Thr_kinase_AS"/>
</dbReference>
<dbReference type="PANTHER" id="PTHR43289">
    <property type="entry name" value="MITOGEN-ACTIVATED PROTEIN KINASE KINASE KINASE 20-RELATED"/>
    <property type="match status" value="1"/>
</dbReference>
<dbReference type="PROSITE" id="PS00108">
    <property type="entry name" value="PROTEIN_KINASE_ST"/>
    <property type="match status" value="1"/>
</dbReference>
<dbReference type="EMBL" id="CAESAO010000081">
    <property type="protein sequence ID" value="CAB4344661.1"/>
    <property type="molecule type" value="Genomic_DNA"/>
</dbReference>
<feature type="region of interest" description="Disordered" evidence="6">
    <location>
        <begin position="595"/>
        <end position="641"/>
    </location>
</feature>
<keyword evidence="2" id="KW-0808">Transferase</keyword>
<feature type="compositionally biased region" description="Polar residues" evidence="6">
    <location>
        <begin position="601"/>
        <end position="618"/>
    </location>
</feature>
<dbReference type="Gene3D" id="3.30.200.20">
    <property type="entry name" value="Phosphorylase Kinase, domain 1"/>
    <property type="match status" value="1"/>
</dbReference>
<dbReference type="AlphaFoldDB" id="A0A6J5ZQ97"/>
<accession>A0A6J5ZQ97</accession>
<feature type="domain" description="PASTA" evidence="9">
    <location>
        <begin position="557"/>
        <end position="623"/>
    </location>
</feature>
<proteinExistence type="predicted"/>
<dbReference type="PROSITE" id="PS00107">
    <property type="entry name" value="PROTEIN_KINASE_ATP"/>
    <property type="match status" value="1"/>
</dbReference>
<dbReference type="GO" id="GO:0005524">
    <property type="term" value="F:ATP binding"/>
    <property type="evidence" value="ECO:0007669"/>
    <property type="project" value="UniProtKB-KW"/>
</dbReference>
<name>A0A6J5ZQ97_9ZZZZ</name>
<feature type="region of interest" description="Disordered" evidence="6">
    <location>
        <begin position="395"/>
        <end position="414"/>
    </location>
</feature>
<feature type="domain" description="PASTA" evidence="9">
    <location>
        <begin position="424"/>
        <end position="490"/>
    </location>
</feature>
<dbReference type="PROSITE" id="PS51178">
    <property type="entry name" value="PASTA"/>
    <property type="match status" value="4"/>
</dbReference>
<dbReference type="GO" id="GO:0004674">
    <property type="term" value="F:protein serine/threonine kinase activity"/>
    <property type="evidence" value="ECO:0007669"/>
    <property type="project" value="UniProtKB-KW"/>
</dbReference>
<organism evidence="10">
    <name type="scientific">freshwater metagenome</name>
    <dbReference type="NCBI Taxonomy" id="449393"/>
    <lineage>
        <taxon>unclassified sequences</taxon>
        <taxon>metagenomes</taxon>
        <taxon>ecological metagenomes</taxon>
    </lineage>
</organism>
<dbReference type="CDD" id="cd14014">
    <property type="entry name" value="STKc_PknB_like"/>
    <property type="match status" value="1"/>
</dbReference>
<keyword evidence="7" id="KW-0812">Transmembrane</keyword>
<sequence>MSTGVDPGTVIDERYRVEYLLGSGGMADVYCATDLQLDREVAIKLLYRRFAQDAEFVERFRREASAAAGLQHQHVVSVYDRGEWDGTYYIAMEYLQGRTLKAIINEYGALDSDWAIDMTTQILRAARFAHRRNVIHRDFKPHNVIVDDDGLATVTDFGIARAGASDMTQTGSIMGTAQYLSPEQAQGHAVSEQSDLYSIGVILYEMVTGQVPFDGESAVTIALKHVSETPTPPRVINPAISAELDAVIMRSLAKDLTQRFATADEFIDALEQARAGVMPAAAPAAASGVGESTVIGMSGSALAVGAVGGAAAAGYAASGNGNGNGNGDDEGPSRRWWLFAGGAVVAVGLLILLLLVLKPDTATVPRVVGSDEATAQAVLIRAGFKTDSVVKKSTSAKGQVIGQDPPGGEQADKGSTVTLTVSDGPASLAVPSVAGLSASQAQRKLQNAGFTVRIRKQSSDNVPSGDAIETLPPEGTPVDQGSTVTLVVSSGKATVEVPAVVGQNIDDARATLRGAGFGVSVTSEESTSAVGTVLRQDPGAGTKADKGSTVALVVAKAPATTKVPNTVGEDEASSIAEIQAAGFKVSIERVDVANESEDGTVVSQDPSSGSAPSGSTVTIGVGRYTPPPAAGARARRGGIGR</sequence>
<feature type="domain" description="PASTA" evidence="9">
    <location>
        <begin position="358"/>
        <end position="423"/>
    </location>
</feature>
<keyword evidence="7" id="KW-0472">Membrane</keyword>
<keyword evidence="3" id="KW-0547">Nucleotide-binding</keyword>
<dbReference type="InterPro" id="IPR000719">
    <property type="entry name" value="Prot_kinase_dom"/>
</dbReference>
<gene>
    <name evidence="10" type="ORF">UFOPK3522_00982</name>
</gene>
<dbReference type="Gene3D" id="1.10.510.10">
    <property type="entry name" value="Transferase(Phosphotransferase) domain 1"/>
    <property type="match status" value="1"/>
</dbReference>
<dbReference type="Gene3D" id="3.30.10.20">
    <property type="match status" value="4"/>
</dbReference>
<dbReference type="NCBIfam" id="NF033483">
    <property type="entry name" value="PknB_PASTA_kin"/>
    <property type="match status" value="1"/>
</dbReference>
<dbReference type="CDD" id="cd06577">
    <property type="entry name" value="PASTA_pknB"/>
    <property type="match status" value="4"/>
</dbReference>
<protein>
    <submittedName>
        <fullName evidence="10">Unannotated protein</fullName>
    </submittedName>
</protein>
<evidence type="ECO:0000256" key="5">
    <source>
        <dbReference type="ARBA" id="ARBA00022840"/>
    </source>
</evidence>
<keyword evidence="7" id="KW-1133">Transmembrane helix</keyword>
<dbReference type="FunFam" id="3.30.200.20:FF:000035">
    <property type="entry name" value="Serine/threonine protein kinase Stk1"/>
    <property type="match status" value="1"/>
</dbReference>
<reference evidence="10" key="1">
    <citation type="submission" date="2020-05" db="EMBL/GenBank/DDBJ databases">
        <authorList>
            <person name="Chiriac C."/>
            <person name="Salcher M."/>
            <person name="Ghai R."/>
            <person name="Kavagutti S V."/>
        </authorList>
    </citation>
    <scope>NUCLEOTIDE SEQUENCE</scope>
</reference>
<evidence type="ECO:0000256" key="3">
    <source>
        <dbReference type="ARBA" id="ARBA00022741"/>
    </source>
</evidence>
<keyword evidence="5" id="KW-0067">ATP-binding</keyword>
<evidence type="ECO:0000256" key="4">
    <source>
        <dbReference type="ARBA" id="ARBA00022777"/>
    </source>
</evidence>
<evidence type="ECO:0000313" key="10">
    <source>
        <dbReference type="EMBL" id="CAB4344661.1"/>
    </source>
</evidence>
<evidence type="ECO:0000259" key="9">
    <source>
        <dbReference type="PROSITE" id="PS51178"/>
    </source>
</evidence>
<evidence type="ECO:0000256" key="6">
    <source>
        <dbReference type="SAM" id="MobiDB-lite"/>
    </source>
</evidence>
<feature type="domain" description="Protein kinase" evidence="8">
    <location>
        <begin position="15"/>
        <end position="271"/>
    </location>
</feature>
<dbReference type="PANTHER" id="PTHR43289:SF34">
    <property type="entry name" value="SERINE_THREONINE-PROTEIN KINASE YBDM-RELATED"/>
    <property type="match status" value="1"/>
</dbReference>
<evidence type="ECO:0000256" key="1">
    <source>
        <dbReference type="ARBA" id="ARBA00022527"/>
    </source>
</evidence>
<dbReference type="Pfam" id="PF03793">
    <property type="entry name" value="PASTA"/>
    <property type="match status" value="4"/>
</dbReference>
<keyword evidence="1" id="KW-0723">Serine/threonine-protein kinase</keyword>